<dbReference type="RefSeq" id="WP_129831232.1">
    <property type="nucleotide sequence ID" value="NZ_CP035704.1"/>
</dbReference>
<evidence type="ECO:0000313" key="4">
    <source>
        <dbReference type="Proteomes" id="UP000291562"/>
    </source>
</evidence>
<accession>A0A411HES9</accession>
<dbReference type="InterPro" id="IPR025419">
    <property type="entry name" value="DUF4142"/>
</dbReference>
<dbReference type="PANTHER" id="PTHR38593:SF1">
    <property type="entry name" value="BLR2558 PROTEIN"/>
    <property type="match status" value="1"/>
</dbReference>
<evidence type="ECO:0000259" key="2">
    <source>
        <dbReference type="Pfam" id="PF13628"/>
    </source>
</evidence>
<dbReference type="Proteomes" id="UP000291562">
    <property type="component" value="Chromosome"/>
</dbReference>
<feature type="domain" description="DUF4142" evidence="2">
    <location>
        <begin position="40"/>
        <end position="175"/>
    </location>
</feature>
<feature type="chain" id="PRO_5019127037" evidence="1">
    <location>
        <begin position="28"/>
        <end position="178"/>
    </location>
</feature>
<sequence>MSQTKISLTIQFALVAAALAIGLPSLAQTTGAPATSAENRDAGFVQQAGEGGLAEVELSQLALVSSASPAVKNFAQQMVDAHTANNKELALLAAKENLRTPTDMDADHVRLKAQLATKQGADFDRAYVDAMRRDHKKMAALLEQTQGNATNQDIKTFAQKTLPVVKHHLQMADALARN</sequence>
<dbReference type="Gene3D" id="1.20.1260.10">
    <property type="match status" value="1"/>
</dbReference>
<dbReference type="PANTHER" id="PTHR38593">
    <property type="entry name" value="BLR2558 PROTEIN"/>
    <property type="match status" value="1"/>
</dbReference>
<name>A0A411HES9_9GAMM</name>
<feature type="signal peptide" evidence="1">
    <location>
        <begin position="1"/>
        <end position="27"/>
    </location>
</feature>
<dbReference type="InterPro" id="IPR012347">
    <property type="entry name" value="Ferritin-like"/>
</dbReference>
<dbReference type="Pfam" id="PF13628">
    <property type="entry name" value="DUF4142"/>
    <property type="match status" value="1"/>
</dbReference>
<protein>
    <submittedName>
        <fullName evidence="3">DUF4142 domain-containing protein</fullName>
    </submittedName>
</protein>
<reference evidence="3 4" key="1">
    <citation type="submission" date="2019-01" db="EMBL/GenBank/DDBJ databases">
        <title>Pseudolysobacter antarctica gen. nov., sp. nov., isolated from Fildes Peninsula, Antarctica.</title>
        <authorList>
            <person name="Wei Z."/>
            <person name="Peng F."/>
        </authorList>
    </citation>
    <scope>NUCLEOTIDE SEQUENCE [LARGE SCALE GENOMIC DNA]</scope>
    <source>
        <strain evidence="3 4">AQ6-296</strain>
    </source>
</reference>
<gene>
    <name evidence="3" type="ORF">ELE36_00520</name>
</gene>
<keyword evidence="4" id="KW-1185">Reference proteome</keyword>
<keyword evidence="1" id="KW-0732">Signal</keyword>
<dbReference type="OrthoDB" id="5998717at2"/>
<dbReference type="EMBL" id="CP035704">
    <property type="protein sequence ID" value="QBB68981.1"/>
    <property type="molecule type" value="Genomic_DNA"/>
</dbReference>
<proteinExistence type="predicted"/>
<evidence type="ECO:0000256" key="1">
    <source>
        <dbReference type="SAM" id="SignalP"/>
    </source>
</evidence>
<organism evidence="3 4">
    <name type="scientific">Pseudolysobacter antarcticus</name>
    <dbReference type="NCBI Taxonomy" id="2511995"/>
    <lineage>
        <taxon>Bacteria</taxon>
        <taxon>Pseudomonadati</taxon>
        <taxon>Pseudomonadota</taxon>
        <taxon>Gammaproteobacteria</taxon>
        <taxon>Lysobacterales</taxon>
        <taxon>Rhodanobacteraceae</taxon>
        <taxon>Pseudolysobacter</taxon>
    </lineage>
</organism>
<evidence type="ECO:0000313" key="3">
    <source>
        <dbReference type="EMBL" id="QBB68981.1"/>
    </source>
</evidence>
<dbReference type="KEGG" id="xbc:ELE36_00520"/>
<dbReference type="AlphaFoldDB" id="A0A411HES9"/>